<comment type="caution">
    <text evidence="4">The sequence shown here is derived from an EMBL/GenBank/DDBJ whole genome shotgun (WGS) entry which is preliminary data.</text>
</comment>
<reference evidence="4 5" key="1">
    <citation type="submission" date="2015-07" db="EMBL/GenBank/DDBJ databases">
        <title>Draft genome of Bellilinea caldifistulae DSM 17877.</title>
        <authorList>
            <person name="Hemp J."/>
            <person name="Ward L.M."/>
            <person name="Pace L.A."/>
            <person name="Fischer W.W."/>
        </authorList>
    </citation>
    <scope>NUCLEOTIDE SEQUENCE [LARGE SCALE GENOMIC DNA]</scope>
    <source>
        <strain evidence="4 5">GOMI-1</strain>
    </source>
</reference>
<sequence>MAKILVAEDEKDIRDLLSFTLQFAGHTVITVNNGEEAWQAAPSVMPDLILMDVRMPRMTGYEACQRIKADPQTAHIPVVFLSAKGQEAEIQQGLQAGASEYLLKPFAPDELTRRVAELLERFAQKK</sequence>
<dbReference type="Proteomes" id="UP000050514">
    <property type="component" value="Unassembled WGS sequence"/>
</dbReference>
<dbReference type="InterPro" id="IPR050595">
    <property type="entry name" value="Bact_response_regulator"/>
</dbReference>
<protein>
    <submittedName>
        <fullName evidence="4">Chemotaxis protein CheY</fullName>
    </submittedName>
</protein>
<keyword evidence="5" id="KW-1185">Reference proteome</keyword>
<dbReference type="Gene3D" id="3.40.50.2300">
    <property type="match status" value="1"/>
</dbReference>
<dbReference type="Pfam" id="PF00072">
    <property type="entry name" value="Response_reg"/>
    <property type="match status" value="1"/>
</dbReference>
<dbReference type="AlphaFoldDB" id="A0A0P6XSA6"/>
<proteinExistence type="predicted"/>
<dbReference type="STRING" id="360411.AC812_08615"/>
<dbReference type="InterPro" id="IPR011006">
    <property type="entry name" value="CheY-like_superfamily"/>
</dbReference>
<dbReference type="PANTHER" id="PTHR44591">
    <property type="entry name" value="STRESS RESPONSE REGULATOR PROTEIN 1"/>
    <property type="match status" value="1"/>
</dbReference>
<keyword evidence="1 2" id="KW-0597">Phosphoprotein</keyword>
<evidence type="ECO:0000313" key="4">
    <source>
        <dbReference type="EMBL" id="KPL75476.1"/>
    </source>
</evidence>
<organism evidence="4 5">
    <name type="scientific">Bellilinea caldifistulae</name>
    <dbReference type="NCBI Taxonomy" id="360411"/>
    <lineage>
        <taxon>Bacteria</taxon>
        <taxon>Bacillati</taxon>
        <taxon>Chloroflexota</taxon>
        <taxon>Anaerolineae</taxon>
        <taxon>Anaerolineales</taxon>
        <taxon>Anaerolineaceae</taxon>
        <taxon>Bellilinea</taxon>
    </lineage>
</organism>
<gene>
    <name evidence="4" type="ORF">AC812_08615</name>
</gene>
<dbReference type="PROSITE" id="PS50110">
    <property type="entry name" value="RESPONSE_REGULATORY"/>
    <property type="match status" value="1"/>
</dbReference>
<dbReference type="SUPFAM" id="SSF52172">
    <property type="entry name" value="CheY-like"/>
    <property type="match status" value="1"/>
</dbReference>
<evidence type="ECO:0000256" key="2">
    <source>
        <dbReference type="PROSITE-ProRule" id="PRU00169"/>
    </source>
</evidence>
<dbReference type="GO" id="GO:0000160">
    <property type="term" value="P:phosphorelay signal transduction system"/>
    <property type="evidence" value="ECO:0007669"/>
    <property type="project" value="InterPro"/>
</dbReference>
<dbReference type="EMBL" id="LGHJ01000014">
    <property type="protein sequence ID" value="KPL75476.1"/>
    <property type="molecule type" value="Genomic_DNA"/>
</dbReference>
<dbReference type="RefSeq" id="WP_061913949.1">
    <property type="nucleotide sequence ID" value="NZ_DF967971.1"/>
</dbReference>
<dbReference type="SMART" id="SM00448">
    <property type="entry name" value="REC"/>
    <property type="match status" value="1"/>
</dbReference>
<evidence type="ECO:0000313" key="5">
    <source>
        <dbReference type="Proteomes" id="UP000050514"/>
    </source>
</evidence>
<dbReference type="InterPro" id="IPR001789">
    <property type="entry name" value="Sig_transdc_resp-reg_receiver"/>
</dbReference>
<accession>A0A0P6XSA6</accession>
<feature type="domain" description="Response regulatory" evidence="3">
    <location>
        <begin position="3"/>
        <end position="119"/>
    </location>
</feature>
<dbReference type="OrthoDB" id="9790669at2"/>
<evidence type="ECO:0000259" key="3">
    <source>
        <dbReference type="PROSITE" id="PS50110"/>
    </source>
</evidence>
<name>A0A0P6XSA6_9CHLR</name>
<dbReference type="PANTHER" id="PTHR44591:SF3">
    <property type="entry name" value="RESPONSE REGULATORY DOMAIN-CONTAINING PROTEIN"/>
    <property type="match status" value="1"/>
</dbReference>
<feature type="modified residue" description="4-aspartylphosphate" evidence="2">
    <location>
        <position position="52"/>
    </location>
</feature>
<evidence type="ECO:0000256" key="1">
    <source>
        <dbReference type="ARBA" id="ARBA00022553"/>
    </source>
</evidence>
<dbReference type="CDD" id="cd17574">
    <property type="entry name" value="REC_OmpR"/>
    <property type="match status" value="1"/>
</dbReference>